<dbReference type="PROSITE" id="PS51257">
    <property type="entry name" value="PROKAR_LIPOPROTEIN"/>
    <property type="match status" value="1"/>
</dbReference>
<name>A0A927H0V5_9BACL</name>
<dbReference type="GO" id="GO:0030313">
    <property type="term" value="C:cell envelope"/>
    <property type="evidence" value="ECO:0007669"/>
    <property type="project" value="UniProtKB-SubCell"/>
</dbReference>
<dbReference type="InterPro" id="IPR006059">
    <property type="entry name" value="SBP"/>
</dbReference>
<comment type="subcellular location">
    <subcellularLocation>
        <location evidence="1">Cell envelope</location>
    </subcellularLocation>
</comment>
<dbReference type="EMBL" id="JACXJA010000021">
    <property type="protein sequence ID" value="MBD2863673.1"/>
    <property type="molecule type" value="Genomic_DNA"/>
</dbReference>
<sequence>MLNKRWTIAACMLAAVGTISACGGGANPKAGNDQAGETPSVDLTKIPVHLVIHDTTGEKVELLMDKYGNKLKEKFPNWTFEIVPKVDSKTLPNLIAGGTTIDMVVESTGVSTMEYDLQGDISDLIAKHKYDLNRLEPTAVEIQRKMANGGIYGLPTWTRSMILYYNKDLFDMFGVSYPKDGMTWDELYDVTRKMTRTEGGQSYKGLTMAFEFGLMLNQLGAPSQDAKSGKALFLDDTFKKAFENQSRFYQIAGNGLPGDRFYLDNQQNPFYKNKTVAMFLTLSGAEKIYKDSVNWDVAEFPVFEDKKGIGSQSYPTYFFLSKASKNRDAAFQVLSYLTSDEYQSFASRSGIITILKDTSVMKQFAADLPYVQGKRIQAMIPAKYAEPTLKTKYNAIANKELLAALEAVAKGTDVNTALREAAERNDKQVGAEQGK</sequence>
<dbReference type="Proteomes" id="UP000639396">
    <property type="component" value="Unassembled WGS sequence"/>
</dbReference>
<protein>
    <submittedName>
        <fullName evidence="6">Extracellular solute-binding protein</fullName>
    </submittedName>
</protein>
<evidence type="ECO:0000313" key="6">
    <source>
        <dbReference type="EMBL" id="MBD2863673.1"/>
    </source>
</evidence>
<comment type="similarity">
    <text evidence="2">Belongs to the bacterial solute-binding protein 1 family.</text>
</comment>
<comment type="caution">
    <text evidence="6">The sequence shown here is derived from an EMBL/GenBank/DDBJ whole genome shotgun (WGS) entry which is preliminary data.</text>
</comment>
<evidence type="ECO:0000256" key="4">
    <source>
        <dbReference type="ARBA" id="ARBA00022729"/>
    </source>
</evidence>
<evidence type="ECO:0000256" key="5">
    <source>
        <dbReference type="SAM" id="SignalP"/>
    </source>
</evidence>
<dbReference type="PANTHER" id="PTHR43649">
    <property type="entry name" value="ARABINOSE-BINDING PROTEIN-RELATED"/>
    <property type="match status" value="1"/>
</dbReference>
<proteinExistence type="inferred from homology"/>
<feature type="chain" id="PRO_5037726148" evidence="5">
    <location>
        <begin position="22"/>
        <end position="435"/>
    </location>
</feature>
<gene>
    <name evidence="6" type="ORF">IDH45_16900</name>
</gene>
<keyword evidence="3" id="KW-0813">Transport</keyword>
<dbReference type="Gene3D" id="3.40.190.10">
    <property type="entry name" value="Periplasmic binding protein-like II"/>
    <property type="match status" value="1"/>
</dbReference>
<keyword evidence="7" id="KW-1185">Reference proteome</keyword>
<reference evidence="6" key="1">
    <citation type="submission" date="2020-09" db="EMBL/GenBank/DDBJ databases">
        <title>A novel bacterium of genus Paenibacillus, isolated from South China Sea.</title>
        <authorList>
            <person name="Huang H."/>
            <person name="Mo K."/>
            <person name="Hu Y."/>
        </authorList>
    </citation>
    <scope>NUCLEOTIDE SEQUENCE</scope>
    <source>
        <strain evidence="6">IB182363</strain>
    </source>
</reference>
<keyword evidence="4 5" id="KW-0732">Signal</keyword>
<dbReference type="InterPro" id="IPR050490">
    <property type="entry name" value="Bact_solute-bd_prot1"/>
</dbReference>
<organism evidence="6 7">
    <name type="scientific">Paenibacillus oceani</name>
    <dbReference type="NCBI Taxonomy" id="2772510"/>
    <lineage>
        <taxon>Bacteria</taxon>
        <taxon>Bacillati</taxon>
        <taxon>Bacillota</taxon>
        <taxon>Bacilli</taxon>
        <taxon>Bacillales</taxon>
        <taxon>Paenibacillaceae</taxon>
        <taxon>Paenibacillus</taxon>
    </lineage>
</organism>
<feature type="signal peptide" evidence="5">
    <location>
        <begin position="1"/>
        <end position="21"/>
    </location>
</feature>
<accession>A0A927H0V5</accession>
<evidence type="ECO:0000256" key="3">
    <source>
        <dbReference type="ARBA" id="ARBA00022448"/>
    </source>
</evidence>
<evidence type="ECO:0000256" key="1">
    <source>
        <dbReference type="ARBA" id="ARBA00004196"/>
    </source>
</evidence>
<dbReference type="PANTHER" id="PTHR43649:SF31">
    <property type="entry name" value="SN-GLYCEROL-3-PHOSPHATE-BINDING PERIPLASMIC PROTEIN UGPB"/>
    <property type="match status" value="1"/>
</dbReference>
<dbReference type="Pfam" id="PF01547">
    <property type="entry name" value="SBP_bac_1"/>
    <property type="match status" value="1"/>
</dbReference>
<dbReference type="AlphaFoldDB" id="A0A927H0V5"/>
<dbReference type="RefSeq" id="WP_190929298.1">
    <property type="nucleotide sequence ID" value="NZ_JACXJA010000021.1"/>
</dbReference>
<dbReference type="SUPFAM" id="SSF53850">
    <property type="entry name" value="Periplasmic binding protein-like II"/>
    <property type="match status" value="1"/>
</dbReference>
<evidence type="ECO:0000256" key="2">
    <source>
        <dbReference type="ARBA" id="ARBA00008520"/>
    </source>
</evidence>
<evidence type="ECO:0000313" key="7">
    <source>
        <dbReference type="Proteomes" id="UP000639396"/>
    </source>
</evidence>